<gene>
    <name evidence="13" type="ORF">EJ06DRAFT_541172</name>
</gene>
<dbReference type="NCBIfam" id="TIGR00598">
    <property type="entry name" value="rad14"/>
    <property type="match status" value="1"/>
</dbReference>
<feature type="compositionally biased region" description="Low complexity" evidence="11">
    <location>
        <begin position="36"/>
        <end position="57"/>
    </location>
</feature>
<comment type="similarity">
    <text evidence="2">Belongs to the XPA family.</text>
</comment>
<evidence type="ECO:0000256" key="11">
    <source>
        <dbReference type="SAM" id="MobiDB-lite"/>
    </source>
</evidence>
<feature type="compositionally biased region" description="Basic and acidic residues" evidence="11">
    <location>
        <begin position="24"/>
        <end position="33"/>
    </location>
</feature>
<dbReference type="InterPro" id="IPR037129">
    <property type="entry name" value="XPA_sf"/>
</dbReference>
<dbReference type="Proteomes" id="UP000799640">
    <property type="component" value="Unassembled WGS sequence"/>
</dbReference>
<reference evidence="13" key="1">
    <citation type="journal article" date="2020" name="Stud. Mycol.">
        <title>101 Dothideomycetes genomes: a test case for predicting lifestyles and emergence of pathogens.</title>
        <authorList>
            <person name="Haridas S."/>
            <person name="Albert R."/>
            <person name="Binder M."/>
            <person name="Bloem J."/>
            <person name="Labutti K."/>
            <person name="Salamov A."/>
            <person name="Andreopoulos B."/>
            <person name="Baker S."/>
            <person name="Barry K."/>
            <person name="Bills G."/>
            <person name="Bluhm B."/>
            <person name="Cannon C."/>
            <person name="Castanera R."/>
            <person name="Culley D."/>
            <person name="Daum C."/>
            <person name="Ezra D."/>
            <person name="Gonzalez J."/>
            <person name="Henrissat B."/>
            <person name="Kuo A."/>
            <person name="Liang C."/>
            <person name="Lipzen A."/>
            <person name="Lutzoni F."/>
            <person name="Magnuson J."/>
            <person name="Mondo S."/>
            <person name="Nolan M."/>
            <person name="Ohm R."/>
            <person name="Pangilinan J."/>
            <person name="Park H.-J."/>
            <person name="Ramirez L."/>
            <person name="Alfaro M."/>
            <person name="Sun H."/>
            <person name="Tritt A."/>
            <person name="Yoshinaga Y."/>
            <person name="Zwiers L.-H."/>
            <person name="Turgeon B."/>
            <person name="Goodwin S."/>
            <person name="Spatafora J."/>
            <person name="Crous P."/>
            <person name="Grigoriev I."/>
        </authorList>
    </citation>
    <scope>NUCLEOTIDE SEQUENCE</scope>
    <source>
        <strain evidence="13">CBS 262.69</strain>
    </source>
</reference>
<dbReference type="Pfam" id="PF05181">
    <property type="entry name" value="XPA_C"/>
    <property type="match status" value="1"/>
</dbReference>
<protein>
    <recommendedName>
        <fullName evidence="10">DNA repair protein RAD14</fullName>
    </recommendedName>
</protein>
<keyword evidence="5" id="KW-0863">Zinc-finger</keyword>
<evidence type="ECO:0000256" key="10">
    <source>
        <dbReference type="ARBA" id="ARBA00072989"/>
    </source>
</evidence>
<evidence type="ECO:0000256" key="7">
    <source>
        <dbReference type="ARBA" id="ARBA00023125"/>
    </source>
</evidence>
<keyword evidence="8" id="KW-0234">DNA repair</keyword>
<dbReference type="GO" id="GO:1901255">
    <property type="term" value="P:nucleotide-excision repair involved in interstrand cross-link repair"/>
    <property type="evidence" value="ECO:0007669"/>
    <property type="project" value="TreeGrafter"/>
</dbReference>
<proteinExistence type="inferred from homology"/>
<feature type="domain" description="XPA C-terminal" evidence="12">
    <location>
        <begin position="214"/>
        <end position="264"/>
    </location>
</feature>
<evidence type="ECO:0000256" key="3">
    <source>
        <dbReference type="ARBA" id="ARBA00022723"/>
    </source>
</evidence>
<dbReference type="GO" id="GO:0000110">
    <property type="term" value="C:nucleotide-excision repair factor 1 complex"/>
    <property type="evidence" value="ECO:0007669"/>
    <property type="project" value="TreeGrafter"/>
</dbReference>
<dbReference type="GO" id="GO:0070914">
    <property type="term" value="P:UV-damage excision repair"/>
    <property type="evidence" value="ECO:0007669"/>
    <property type="project" value="TreeGrafter"/>
</dbReference>
<evidence type="ECO:0000256" key="2">
    <source>
        <dbReference type="ARBA" id="ARBA00005548"/>
    </source>
</evidence>
<dbReference type="InterPro" id="IPR009061">
    <property type="entry name" value="DNA-bd_dom_put_sf"/>
</dbReference>
<feature type="compositionally biased region" description="Low complexity" evidence="11">
    <location>
        <begin position="78"/>
        <end position="87"/>
    </location>
</feature>
<evidence type="ECO:0000259" key="12">
    <source>
        <dbReference type="Pfam" id="PF05181"/>
    </source>
</evidence>
<evidence type="ECO:0000313" key="14">
    <source>
        <dbReference type="Proteomes" id="UP000799640"/>
    </source>
</evidence>
<evidence type="ECO:0000256" key="1">
    <source>
        <dbReference type="ARBA" id="ARBA00004123"/>
    </source>
</evidence>
<keyword evidence="3" id="KW-0479">Metal-binding</keyword>
<dbReference type="GO" id="GO:0006284">
    <property type="term" value="P:base-excision repair"/>
    <property type="evidence" value="ECO:0007669"/>
    <property type="project" value="TreeGrafter"/>
</dbReference>
<keyword evidence="6" id="KW-0862">Zinc</keyword>
<evidence type="ECO:0000256" key="4">
    <source>
        <dbReference type="ARBA" id="ARBA00022763"/>
    </source>
</evidence>
<keyword evidence="4" id="KW-0227">DNA damage</keyword>
<feature type="region of interest" description="Disordered" evidence="11">
    <location>
        <begin position="1"/>
        <end position="87"/>
    </location>
</feature>
<dbReference type="GO" id="GO:0003684">
    <property type="term" value="F:damaged DNA binding"/>
    <property type="evidence" value="ECO:0007669"/>
    <property type="project" value="InterPro"/>
</dbReference>
<dbReference type="FunFam" id="3.90.530.10:FF:000003">
    <property type="entry name" value="Dna repair rad14 protein"/>
    <property type="match status" value="1"/>
</dbReference>
<name>A0A6G1I948_9PEZI</name>
<comment type="subcellular location">
    <subcellularLocation>
        <location evidence="1">Nucleus</location>
    </subcellularLocation>
</comment>
<keyword evidence="14" id="KW-1185">Reference proteome</keyword>
<dbReference type="CDD" id="cd21077">
    <property type="entry name" value="DBD_Rad14"/>
    <property type="match status" value="1"/>
</dbReference>
<dbReference type="Gene3D" id="3.90.530.10">
    <property type="entry name" value="XPA C-terminal domain"/>
    <property type="match status" value="1"/>
</dbReference>
<evidence type="ECO:0000256" key="6">
    <source>
        <dbReference type="ARBA" id="ARBA00022833"/>
    </source>
</evidence>
<evidence type="ECO:0000313" key="13">
    <source>
        <dbReference type="EMBL" id="KAF2404721.1"/>
    </source>
</evidence>
<dbReference type="InterPro" id="IPR022656">
    <property type="entry name" value="XPA_C"/>
</dbReference>
<evidence type="ECO:0000256" key="5">
    <source>
        <dbReference type="ARBA" id="ARBA00022771"/>
    </source>
</evidence>
<dbReference type="SUPFAM" id="SSF46955">
    <property type="entry name" value="Putative DNA-binding domain"/>
    <property type="match status" value="1"/>
</dbReference>
<dbReference type="GO" id="GO:0008270">
    <property type="term" value="F:zinc ion binding"/>
    <property type="evidence" value="ECO:0007669"/>
    <property type="project" value="UniProtKB-KW"/>
</dbReference>
<dbReference type="PANTHER" id="PTHR10142:SF0">
    <property type="entry name" value="DNA REPAIR PROTEIN COMPLEMENTING XP-A CELLS"/>
    <property type="match status" value="1"/>
</dbReference>
<dbReference type="InterPro" id="IPR000465">
    <property type="entry name" value="XPA/RAD14"/>
</dbReference>
<dbReference type="PANTHER" id="PTHR10142">
    <property type="entry name" value="DNA REPAIR PROTEIN COMPLEMENTING XP-A CELLS"/>
    <property type="match status" value="1"/>
</dbReference>
<accession>A0A6G1I948</accession>
<organism evidence="13 14">
    <name type="scientific">Trichodelitschia bisporula</name>
    <dbReference type="NCBI Taxonomy" id="703511"/>
    <lineage>
        <taxon>Eukaryota</taxon>
        <taxon>Fungi</taxon>
        <taxon>Dikarya</taxon>
        <taxon>Ascomycota</taxon>
        <taxon>Pezizomycotina</taxon>
        <taxon>Dothideomycetes</taxon>
        <taxon>Dothideomycetes incertae sedis</taxon>
        <taxon>Phaeotrichales</taxon>
        <taxon>Phaeotrichaceae</taxon>
        <taxon>Trichodelitschia</taxon>
    </lineage>
</organism>
<dbReference type="OrthoDB" id="5368863at2759"/>
<keyword evidence="7" id="KW-0238">DNA-binding</keyword>
<evidence type="ECO:0000256" key="8">
    <source>
        <dbReference type="ARBA" id="ARBA00023204"/>
    </source>
</evidence>
<dbReference type="EMBL" id="ML996688">
    <property type="protein sequence ID" value="KAF2404721.1"/>
    <property type="molecule type" value="Genomic_DNA"/>
</dbReference>
<dbReference type="AlphaFoldDB" id="A0A6G1I948"/>
<sequence length="372" mass="41568">MADRPSTPPRHTGSLPPNPLTPEQVRRREEARLKAKALQARADAAAATATTTTAPTAPKRPHSQIAGSSNVPSSLRNAASPAKPAAAPADAAIRPAKMGRYVEYDFSKMSDTRGGFLSVADDPTNRALNPGGAGAVVDPLAGKPAHMSVKEWERHTLLQKLRKARTGPFEPGISVVDPKGRECRDCGSVEIDFQWEEAFGVNVCWRCKDKYPDKYSLLTKTEARDDYLLTDPELKDKDLLPRLEKPNPHKSTWNNMQLYLRFQVEEYAFSAKKWGSPEALDAEFERREADKKVRKEKKFKAKLDDLKKRTRVEAYRRQRLGEGNAATNFGDTILGRNERHEHEWGGEVMNPETGVSTKRCVECGMECEEIEL</sequence>
<keyword evidence="9" id="KW-0539">Nucleus</keyword>
<evidence type="ECO:0000256" key="9">
    <source>
        <dbReference type="ARBA" id="ARBA00023242"/>
    </source>
</evidence>
<feature type="compositionally biased region" description="Polar residues" evidence="11">
    <location>
        <begin position="65"/>
        <end position="77"/>
    </location>
</feature>
<dbReference type="GO" id="GO:0000715">
    <property type="term" value="P:nucleotide-excision repair, DNA damage recognition"/>
    <property type="evidence" value="ECO:0007669"/>
    <property type="project" value="TreeGrafter"/>
</dbReference>